<feature type="region of interest" description="Disordered" evidence="6">
    <location>
        <begin position="428"/>
        <end position="453"/>
    </location>
</feature>
<protein>
    <submittedName>
        <fullName evidence="8">Unannotated protein</fullName>
    </submittedName>
</protein>
<keyword evidence="4" id="KW-0503">Monooxygenase</keyword>
<feature type="domain" description="Luciferase-like" evidence="7">
    <location>
        <begin position="31"/>
        <end position="388"/>
    </location>
</feature>
<dbReference type="EMBL" id="CAFBLS010000001">
    <property type="protein sequence ID" value="CAB4857167.1"/>
    <property type="molecule type" value="Genomic_DNA"/>
</dbReference>
<dbReference type="GO" id="GO:0016705">
    <property type="term" value="F:oxidoreductase activity, acting on paired donors, with incorporation or reduction of molecular oxygen"/>
    <property type="evidence" value="ECO:0007669"/>
    <property type="project" value="InterPro"/>
</dbReference>
<dbReference type="AlphaFoldDB" id="A0A6J7CFZ2"/>
<evidence type="ECO:0000256" key="3">
    <source>
        <dbReference type="ARBA" id="ARBA00023002"/>
    </source>
</evidence>
<evidence type="ECO:0000313" key="8">
    <source>
        <dbReference type="EMBL" id="CAB4857167.1"/>
    </source>
</evidence>
<evidence type="ECO:0000259" key="7">
    <source>
        <dbReference type="Pfam" id="PF00296"/>
    </source>
</evidence>
<name>A0A6J7CFZ2_9ZZZZ</name>
<accession>A0A6J7CFZ2</accession>
<dbReference type="PANTHER" id="PTHR30011:SF16">
    <property type="entry name" value="C2H2 FINGER DOMAIN TRANSCRIPTION FACTOR (EUROFUNG)-RELATED"/>
    <property type="match status" value="1"/>
</dbReference>
<dbReference type="InterPro" id="IPR011251">
    <property type="entry name" value="Luciferase-like_dom"/>
</dbReference>
<dbReference type="InterPro" id="IPR051260">
    <property type="entry name" value="Diverse_substr_monoxygenases"/>
</dbReference>
<comment type="similarity">
    <text evidence="5">Belongs to the NtaA/SnaA/DszA monooxygenase family.</text>
</comment>
<keyword evidence="1" id="KW-0285">Flavoprotein</keyword>
<evidence type="ECO:0000256" key="5">
    <source>
        <dbReference type="ARBA" id="ARBA00033748"/>
    </source>
</evidence>
<dbReference type="InterPro" id="IPR036661">
    <property type="entry name" value="Luciferase-like_sf"/>
</dbReference>
<organism evidence="8">
    <name type="scientific">freshwater metagenome</name>
    <dbReference type="NCBI Taxonomy" id="449393"/>
    <lineage>
        <taxon>unclassified sequences</taxon>
        <taxon>metagenomes</taxon>
        <taxon>ecological metagenomes</taxon>
    </lineage>
</organism>
<dbReference type="PIRSF" id="PIRSF000337">
    <property type="entry name" value="NTA_MOA"/>
    <property type="match status" value="1"/>
</dbReference>
<dbReference type="NCBIfam" id="TIGR03860">
    <property type="entry name" value="FMN_nitrolo"/>
    <property type="match status" value="1"/>
</dbReference>
<keyword evidence="3" id="KW-0560">Oxidoreductase</keyword>
<sequence length="453" mass="49581">MSGREIRLNAFTMNTIGHLSPGLWRHDRDQSRRYLDLDYWTDLARTLERGKFDAIFFADVLGIYDVFDGGPDDALRGGVQVPVNDPLALIPAMASVTEHLGFAMTAAVSYEHPYPFARRMSTLDHLTKGRIGWNVVTGYLNSGAVNFGLSGQEAHDRRYDIADEYLEVCYRLWEQSWEDGAVVADAASGVYADPTRIHPISHAGEFFTVPGRHLSEPSPQRTPVIYQAGASPRGISFAAKHAEGVFVAAPSKVVLGKQVAAMREALGQAGRDPRAVTILNQQTVVVAETDAEAHRLFEGYLDLASETGALVLMSGWTGIDFAAFDLDSQLVDQQSNAIQSVVKAFTRADPDRTWTIREIADYVKLGGDGPVIVGSAETVADQLEAWVDDTDVDGFNLAATAVPEAWEQVADLLIPELQRRGRYKQDYSQGTLREKLGSPTARPSRPIPVAGHP</sequence>
<dbReference type="InterPro" id="IPR016215">
    <property type="entry name" value="NTA_MOA"/>
</dbReference>
<dbReference type="PANTHER" id="PTHR30011">
    <property type="entry name" value="ALKANESULFONATE MONOOXYGENASE-RELATED"/>
    <property type="match status" value="1"/>
</dbReference>
<keyword evidence="2" id="KW-0288">FMN</keyword>
<reference evidence="8" key="1">
    <citation type="submission" date="2020-05" db="EMBL/GenBank/DDBJ databases">
        <authorList>
            <person name="Chiriac C."/>
            <person name="Salcher M."/>
            <person name="Ghai R."/>
            <person name="Kavagutti S V."/>
        </authorList>
    </citation>
    <scope>NUCLEOTIDE SEQUENCE</scope>
</reference>
<evidence type="ECO:0000256" key="6">
    <source>
        <dbReference type="SAM" id="MobiDB-lite"/>
    </source>
</evidence>
<evidence type="ECO:0000256" key="1">
    <source>
        <dbReference type="ARBA" id="ARBA00022630"/>
    </source>
</evidence>
<dbReference type="Gene3D" id="3.20.20.30">
    <property type="entry name" value="Luciferase-like domain"/>
    <property type="match status" value="1"/>
</dbReference>
<dbReference type="Pfam" id="PF00296">
    <property type="entry name" value="Bac_luciferase"/>
    <property type="match status" value="1"/>
</dbReference>
<dbReference type="GO" id="GO:0004497">
    <property type="term" value="F:monooxygenase activity"/>
    <property type="evidence" value="ECO:0007669"/>
    <property type="project" value="UniProtKB-KW"/>
</dbReference>
<dbReference type="SUPFAM" id="SSF51679">
    <property type="entry name" value="Bacterial luciferase-like"/>
    <property type="match status" value="1"/>
</dbReference>
<evidence type="ECO:0000256" key="2">
    <source>
        <dbReference type="ARBA" id="ARBA00022643"/>
    </source>
</evidence>
<evidence type="ECO:0000256" key="4">
    <source>
        <dbReference type="ARBA" id="ARBA00023033"/>
    </source>
</evidence>
<gene>
    <name evidence="8" type="ORF">UFOPK3402_00016</name>
</gene>
<proteinExistence type="inferred from homology"/>